<reference evidence="3 4" key="1">
    <citation type="submission" date="2024-03" db="EMBL/GenBank/DDBJ databases">
        <title>The Acrasis kona genome and developmental transcriptomes reveal deep origins of eukaryotic multicellular pathways.</title>
        <authorList>
            <person name="Sheikh S."/>
            <person name="Fu C.-J."/>
            <person name="Brown M.W."/>
            <person name="Baldauf S.L."/>
        </authorList>
    </citation>
    <scope>NUCLEOTIDE SEQUENCE [LARGE SCALE GENOMIC DNA]</scope>
    <source>
        <strain evidence="3 4">ATCC MYA-3509</strain>
    </source>
</reference>
<comment type="caution">
    <text evidence="3">The sequence shown here is derived from an EMBL/GenBank/DDBJ whole genome shotgun (WGS) entry which is preliminary data.</text>
</comment>
<dbReference type="AlphaFoldDB" id="A0AAW2ZF22"/>
<evidence type="ECO:0000313" key="4">
    <source>
        <dbReference type="Proteomes" id="UP001431209"/>
    </source>
</evidence>
<feature type="signal peptide" evidence="2">
    <location>
        <begin position="1"/>
        <end position="19"/>
    </location>
</feature>
<evidence type="ECO:0008006" key="5">
    <source>
        <dbReference type="Google" id="ProtNLM"/>
    </source>
</evidence>
<evidence type="ECO:0000256" key="1">
    <source>
        <dbReference type="SAM" id="Phobius"/>
    </source>
</evidence>
<organism evidence="3 4">
    <name type="scientific">Acrasis kona</name>
    <dbReference type="NCBI Taxonomy" id="1008807"/>
    <lineage>
        <taxon>Eukaryota</taxon>
        <taxon>Discoba</taxon>
        <taxon>Heterolobosea</taxon>
        <taxon>Tetramitia</taxon>
        <taxon>Eutetramitia</taxon>
        <taxon>Acrasidae</taxon>
        <taxon>Acrasis</taxon>
    </lineage>
</organism>
<sequence length="190" mass="20477">MTNIVIVVALTLAATIAHSETYPHIALEPPRHCKTLGGLVCQDGPAPKAVEDNFRQFAANASYLQSEGFNGSPSCVNAFNDFTCYVIGKLSNFTSCEHPNRIVPRVCYSSCVAVFSTCGSLSSSTTCQQYKNFIAPHGDPDCIGLRTTPPPVLNPGQITGIVIACLGFAVVVVAVFVFLFLRNRKLKRSF</sequence>
<dbReference type="Proteomes" id="UP001431209">
    <property type="component" value="Unassembled WGS sequence"/>
</dbReference>
<keyword evidence="2" id="KW-0732">Signal</keyword>
<feature type="chain" id="PRO_5043991354" description="FZ domain-containing protein" evidence="2">
    <location>
        <begin position="20"/>
        <end position="190"/>
    </location>
</feature>
<keyword evidence="1" id="KW-0812">Transmembrane</keyword>
<accession>A0AAW2ZF22</accession>
<evidence type="ECO:0000313" key="3">
    <source>
        <dbReference type="EMBL" id="KAL0487207.1"/>
    </source>
</evidence>
<evidence type="ECO:0000256" key="2">
    <source>
        <dbReference type="SAM" id="SignalP"/>
    </source>
</evidence>
<dbReference type="EMBL" id="JAOPGA020001316">
    <property type="protein sequence ID" value="KAL0487207.1"/>
    <property type="molecule type" value="Genomic_DNA"/>
</dbReference>
<keyword evidence="1" id="KW-1133">Transmembrane helix</keyword>
<gene>
    <name evidence="3" type="ORF">AKO1_012174</name>
</gene>
<keyword evidence="1" id="KW-0472">Membrane</keyword>
<proteinExistence type="predicted"/>
<feature type="transmembrane region" description="Helical" evidence="1">
    <location>
        <begin position="158"/>
        <end position="181"/>
    </location>
</feature>
<keyword evidence="4" id="KW-1185">Reference proteome</keyword>
<name>A0AAW2ZF22_9EUKA</name>
<protein>
    <recommendedName>
        <fullName evidence="5">FZ domain-containing protein</fullName>
    </recommendedName>
</protein>